<evidence type="ECO:0000256" key="1">
    <source>
        <dbReference type="SAM" id="SignalP"/>
    </source>
</evidence>
<dbReference type="KEGG" id="php:PhaeoP97_00593"/>
<evidence type="ECO:0000313" key="3">
    <source>
        <dbReference type="Proteomes" id="UP000183859"/>
    </source>
</evidence>
<name>A0A1L3I223_9RHOB</name>
<keyword evidence="3" id="KW-1185">Reference proteome</keyword>
<keyword evidence="1" id="KW-0732">Signal</keyword>
<dbReference type="STRING" id="1844006.PhaeoP97_00593"/>
<proteinExistence type="predicted"/>
<sequence precursor="true">MKHKARRLCLWGCAAIGMALFTSLVGAEEARIPGAAILSPRDGDIVASPIAVDLRVPAEGAYHLYVDGIAVGPDGLPMGDVRLTLDVPTGIHELDVRQMRAAFSGQAITVLVDRITLPDDTNCLACGGLRRP</sequence>
<dbReference type="EMBL" id="CP016364">
    <property type="protein sequence ID" value="APG46037.1"/>
    <property type="molecule type" value="Genomic_DNA"/>
</dbReference>
<feature type="chain" id="PRO_5012905237" evidence="1">
    <location>
        <begin position="28"/>
        <end position="132"/>
    </location>
</feature>
<accession>A0A1L3I223</accession>
<evidence type="ECO:0000313" key="2">
    <source>
        <dbReference type="EMBL" id="APG46037.1"/>
    </source>
</evidence>
<protein>
    <submittedName>
        <fullName evidence="2">Uncharacterized protein</fullName>
    </submittedName>
</protein>
<dbReference type="Proteomes" id="UP000183859">
    <property type="component" value="Chromosome"/>
</dbReference>
<feature type="signal peptide" evidence="1">
    <location>
        <begin position="1"/>
        <end position="27"/>
    </location>
</feature>
<organism evidence="2 3">
    <name type="scientific">Phaeobacter porticola</name>
    <dbReference type="NCBI Taxonomy" id="1844006"/>
    <lineage>
        <taxon>Bacteria</taxon>
        <taxon>Pseudomonadati</taxon>
        <taxon>Pseudomonadota</taxon>
        <taxon>Alphaproteobacteria</taxon>
        <taxon>Rhodobacterales</taxon>
        <taxon>Roseobacteraceae</taxon>
        <taxon>Phaeobacter</taxon>
    </lineage>
</organism>
<gene>
    <name evidence="2" type="ORF">PhaeoP97_00593</name>
</gene>
<reference evidence="3" key="1">
    <citation type="submission" date="2016-07" db="EMBL/GenBank/DDBJ databases">
        <title>Phaeobacter portensis sp. nov., a tropodithietic acid producing bacterium isolated from a German harbor.</title>
        <authorList>
            <person name="Freese H.M."/>
            <person name="Bunk B."/>
            <person name="Breider S."/>
            <person name="Brinkhoff T."/>
        </authorList>
    </citation>
    <scope>NUCLEOTIDE SEQUENCE [LARGE SCALE GENOMIC DNA]</scope>
    <source>
        <strain evidence="3">P97</strain>
    </source>
</reference>
<dbReference type="AlphaFoldDB" id="A0A1L3I223"/>